<dbReference type="EMBL" id="AHAT01005777">
    <property type="status" value="NOT_ANNOTATED_CDS"/>
    <property type="molecule type" value="Genomic_DNA"/>
</dbReference>
<keyword evidence="12" id="KW-0411">Iron-sulfur</keyword>
<evidence type="ECO:0000256" key="1">
    <source>
        <dbReference type="ARBA" id="ARBA00001966"/>
    </source>
</evidence>
<organism evidence="21 22">
    <name type="scientific">Lepisosteus oculatus</name>
    <name type="common">Spotted gar</name>
    <dbReference type="NCBI Taxonomy" id="7918"/>
    <lineage>
        <taxon>Eukaryota</taxon>
        <taxon>Metazoa</taxon>
        <taxon>Chordata</taxon>
        <taxon>Craniata</taxon>
        <taxon>Vertebrata</taxon>
        <taxon>Euteleostomi</taxon>
        <taxon>Actinopterygii</taxon>
        <taxon>Neopterygii</taxon>
        <taxon>Holostei</taxon>
        <taxon>Semionotiformes</taxon>
        <taxon>Lepisosteidae</taxon>
        <taxon>Lepisosteus</taxon>
    </lineage>
</organism>
<feature type="compositionally biased region" description="Basic residues" evidence="19">
    <location>
        <begin position="1041"/>
        <end position="1051"/>
    </location>
</feature>
<feature type="region of interest" description="Disordered" evidence="19">
    <location>
        <begin position="1004"/>
        <end position="1058"/>
    </location>
</feature>
<reference evidence="21" key="2">
    <citation type="submission" date="2025-08" db="UniProtKB">
        <authorList>
            <consortium name="Ensembl"/>
        </authorList>
    </citation>
    <scope>IDENTIFICATION</scope>
</reference>
<dbReference type="FunFam" id="3.40.50.300:FF:000977">
    <property type="entry name" value="BRCA1 interacting protein C-terminal helicase 1"/>
    <property type="match status" value="1"/>
</dbReference>
<dbReference type="InParanoid" id="W5MCG4"/>
<keyword evidence="14" id="KW-0413">Isomerase</keyword>
<dbReference type="InterPro" id="IPR027417">
    <property type="entry name" value="P-loop_NTPase"/>
</dbReference>
<evidence type="ECO:0000256" key="19">
    <source>
        <dbReference type="SAM" id="MobiDB-lite"/>
    </source>
</evidence>
<dbReference type="InterPro" id="IPR045028">
    <property type="entry name" value="DinG/Rad3-like"/>
</dbReference>
<dbReference type="InterPro" id="IPR006554">
    <property type="entry name" value="Helicase-like_DEXD_c2"/>
</dbReference>
<dbReference type="InterPro" id="IPR013020">
    <property type="entry name" value="Rad3/Chl1-like"/>
</dbReference>
<reference evidence="22" key="1">
    <citation type="submission" date="2011-12" db="EMBL/GenBank/DDBJ databases">
        <title>The Draft Genome of Lepisosteus oculatus.</title>
        <authorList>
            <consortium name="The Broad Institute Genome Assembly &amp; Analysis Group"/>
            <consortium name="Computational R&amp;D Group"/>
            <consortium name="and Sequencing Platform"/>
            <person name="Di Palma F."/>
            <person name="Alfoldi J."/>
            <person name="Johnson J."/>
            <person name="Berlin A."/>
            <person name="Gnerre S."/>
            <person name="Jaffe D."/>
            <person name="MacCallum I."/>
            <person name="Young S."/>
            <person name="Walker B.J."/>
            <person name="Lander E.S."/>
            <person name="Lindblad-Toh K."/>
        </authorList>
    </citation>
    <scope>NUCLEOTIDE SEQUENCE [LARGE SCALE GENOMIC DNA]</scope>
</reference>
<evidence type="ECO:0000313" key="22">
    <source>
        <dbReference type="Proteomes" id="UP000018468"/>
    </source>
</evidence>
<evidence type="ECO:0000256" key="5">
    <source>
        <dbReference type="ARBA" id="ARBA00022723"/>
    </source>
</evidence>
<feature type="region of interest" description="Disordered" evidence="19">
    <location>
        <begin position="882"/>
        <end position="918"/>
    </location>
</feature>
<dbReference type="GO" id="GO:0016818">
    <property type="term" value="F:hydrolase activity, acting on acid anhydrides, in phosphorus-containing anhydrides"/>
    <property type="evidence" value="ECO:0007669"/>
    <property type="project" value="InterPro"/>
</dbReference>
<evidence type="ECO:0000256" key="9">
    <source>
        <dbReference type="ARBA" id="ARBA00022806"/>
    </source>
</evidence>
<reference evidence="21" key="3">
    <citation type="submission" date="2025-09" db="UniProtKB">
        <authorList>
            <consortium name="Ensembl"/>
        </authorList>
    </citation>
    <scope>IDENTIFICATION</scope>
</reference>
<dbReference type="Proteomes" id="UP000018468">
    <property type="component" value="Linkage group LG22"/>
</dbReference>
<dbReference type="GO" id="GO:0005634">
    <property type="term" value="C:nucleus"/>
    <property type="evidence" value="ECO:0000318"/>
    <property type="project" value="GO_Central"/>
</dbReference>
<evidence type="ECO:0000256" key="3">
    <source>
        <dbReference type="ARBA" id="ARBA00008792"/>
    </source>
</evidence>
<dbReference type="FunFam" id="3.40.50.300:FF:000731">
    <property type="entry name" value="Fanconi anemia group J protein homolog"/>
    <property type="match status" value="1"/>
</dbReference>
<dbReference type="GO" id="GO:0051539">
    <property type="term" value="F:4 iron, 4 sulfur cluster binding"/>
    <property type="evidence" value="ECO:0007669"/>
    <property type="project" value="UniProtKB-KW"/>
</dbReference>
<evidence type="ECO:0000256" key="15">
    <source>
        <dbReference type="ARBA" id="ARBA00023242"/>
    </source>
</evidence>
<keyword evidence="22" id="KW-1185">Reference proteome</keyword>
<dbReference type="GO" id="GO:1990918">
    <property type="term" value="P:double-strand break repair involved in meiotic recombination"/>
    <property type="evidence" value="ECO:0000318"/>
    <property type="project" value="GO_Central"/>
</dbReference>
<evidence type="ECO:0000256" key="16">
    <source>
        <dbReference type="ARBA" id="ARBA00044969"/>
    </source>
</evidence>
<name>W5MCG4_LEPOC</name>
<dbReference type="InterPro" id="IPR014013">
    <property type="entry name" value="Helic_SF1/SF2_ATP-bd_DinG/Rad3"/>
</dbReference>
<evidence type="ECO:0000256" key="2">
    <source>
        <dbReference type="ARBA" id="ARBA00004123"/>
    </source>
</evidence>
<evidence type="ECO:0000256" key="10">
    <source>
        <dbReference type="ARBA" id="ARBA00022840"/>
    </source>
</evidence>
<keyword evidence="9" id="KW-0347">Helicase</keyword>
<dbReference type="OMA" id="NGEGPEC"/>
<dbReference type="EC" id="5.6.2.3" evidence="16"/>
<sequence>RKSTLASRLSQRLQASLSQHQDDDFQQDRKRMRTPAADSKGRKRRCLDMGVQFIDEDPEPEGRPLSPGGQSWSMEPGSQAERADTFPAAQSPAPAPCRLCPCAATKPAHKEKEKEKEEGRGGGKQRVPKIFFGTRTHKQIAQITRELRRTAYSSVRMTILSSRDHTCVHPEVSASGNRNERCRELLESREGQSCRYYHGVHKMREQNSLQWGHGLHQAWDIEELVRLGRRLRSCSYFAARELMVEADIVFCPYNYLLDPQIRESMDISLKGQVVVLDEAHNIEDCARECASFTLTQAQLLFAREEMDSMVHHNIRRADHEPLRAFCCSLVNWLEESRGSLEEREYETACKVWSGREILGIFHGLGITEATFPILQKHLEAVLEKEEKVTLVNGREETTQVPTVSSPTQMVLKGLFMVLEFLYRYQCRRSCWTGRRLLSSVMMLINKQATGLLKGTWPRMRAQSSLTFAGVNFMIMLMYYLNEEEAFSDLSSSVRTIVLTSGTLSPMSSFSSELGVKFSIQLEASHVIKKSQVWVGTVGAGPQGRKLCATFQHTETYAFQDEVGALMLSVCQAVAHGVLCFLPSYKMLDKLRERWMHTGLWGKMEERKAVITEPKGGDKADFDELLQTYYEAVKQRGGALLIAVCRGKVSEGLDFTDDNARAVVTIGIPFPNIKDLQVELKRKYNDQHCKARGLLPGSQWYETQAFRALNQALGRCIRHKNDWGALILVDDRFRCNPNKYITGLSKWVRQQVQHHATFSSALQSLITFSQGHQGASDILGHPRSRTAPCPCPLGCSVPRLHSATGNSKRCFPHLHQMLHNDSLEIQTRTLGSFVNGTGDQVSVHQQARLLSSPRQKEGLIELFDMLLTSTPVCSSFKKPIFSSVTPGREQRDAPLQEPAAGVKTAKTAASEESNGEGPECTVLAFSPIKPAASPDRTEVGAGCPVVEPQDRAEEEDQSLFFTPELFEGGEESDVEDDLSSDECAGPLTTVAQKGDAAHMCGQAVSEAHTTREAGRDRDSSSTRKDESVDLTEWAPTQTQTSHRTHRLSRSRNKGASSSAGKITSYYPLLIQHTDHEPGAVQIVD</sequence>
<dbReference type="HOGENOM" id="CLU_006515_1_0_1"/>
<dbReference type="Gene3D" id="3.40.50.300">
    <property type="entry name" value="P-loop containing nucleotide triphosphate hydrolases"/>
    <property type="match status" value="2"/>
</dbReference>
<evidence type="ECO:0000256" key="7">
    <source>
        <dbReference type="ARBA" id="ARBA00022763"/>
    </source>
</evidence>
<keyword evidence="6" id="KW-0547">Nucleotide-binding</keyword>
<feature type="domain" description="Helicase ATP-binding" evidence="20">
    <location>
        <begin position="22"/>
        <end position="326"/>
    </location>
</feature>
<comment type="subcellular location">
    <subcellularLocation>
        <location evidence="2">Nucleus</location>
    </subcellularLocation>
</comment>
<evidence type="ECO:0000256" key="6">
    <source>
        <dbReference type="ARBA" id="ARBA00022741"/>
    </source>
</evidence>
<keyword evidence="11" id="KW-0408">Iron</keyword>
<comment type="similarity">
    <text evidence="3">Belongs to the DEAD box helicase family. DEAH subfamily.</text>
</comment>
<evidence type="ECO:0000256" key="13">
    <source>
        <dbReference type="ARBA" id="ARBA00023204"/>
    </source>
</evidence>
<keyword evidence="5" id="KW-0479">Metal-binding</keyword>
<dbReference type="PROSITE" id="PS51193">
    <property type="entry name" value="HELICASE_ATP_BIND_2"/>
    <property type="match status" value="1"/>
</dbReference>
<feature type="region of interest" description="Disordered" evidence="19">
    <location>
        <begin position="1"/>
        <end position="91"/>
    </location>
</feature>
<feature type="region of interest" description="Disordered" evidence="19">
    <location>
        <begin position="106"/>
        <end position="127"/>
    </location>
</feature>
<evidence type="ECO:0000259" key="20">
    <source>
        <dbReference type="PROSITE" id="PS51193"/>
    </source>
</evidence>
<dbReference type="GeneTree" id="ENSGT00950000182970"/>
<dbReference type="SUPFAM" id="SSF52540">
    <property type="entry name" value="P-loop containing nucleoside triphosphate hydrolases"/>
    <property type="match status" value="1"/>
</dbReference>
<keyword evidence="7" id="KW-0227">DNA damage</keyword>
<feature type="compositionally biased region" description="Low complexity" evidence="19">
    <location>
        <begin position="1"/>
        <end position="19"/>
    </location>
</feature>
<dbReference type="CDD" id="cd18788">
    <property type="entry name" value="SF2_C_XPD"/>
    <property type="match status" value="1"/>
</dbReference>
<proteinExistence type="inferred from homology"/>
<comment type="cofactor">
    <cofactor evidence="1">
        <name>[4Fe-4S] cluster</name>
        <dbReference type="ChEBI" id="CHEBI:49883"/>
    </cofactor>
</comment>
<dbReference type="Bgee" id="ENSLOCG00000005046">
    <property type="expression patterns" value="Expressed in ovary and 13 other cell types or tissues"/>
</dbReference>
<accession>W5MCG4</accession>
<dbReference type="STRING" id="7918.ENSLOCP00000006073"/>
<dbReference type="AlphaFoldDB" id="W5MCG4"/>
<dbReference type="PANTHER" id="PTHR11472">
    <property type="entry name" value="DNA REPAIR DEAD HELICASE RAD3/XP-D SUBFAMILY MEMBER"/>
    <property type="match status" value="1"/>
</dbReference>
<dbReference type="InterPro" id="IPR010614">
    <property type="entry name" value="RAD3-like_helicase_DEAD"/>
</dbReference>
<keyword evidence="8" id="KW-0378">Hydrolase</keyword>
<dbReference type="GO" id="GO:0006289">
    <property type="term" value="P:nucleotide-excision repair"/>
    <property type="evidence" value="ECO:0000318"/>
    <property type="project" value="GO_Central"/>
</dbReference>
<evidence type="ECO:0000256" key="11">
    <source>
        <dbReference type="ARBA" id="ARBA00023004"/>
    </source>
</evidence>
<evidence type="ECO:0000256" key="8">
    <source>
        <dbReference type="ARBA" id="ARBA00022801"/>
    </source>
</evidence>
<dbReference type="GO" id="GO:0003677">
    <property type="term" value="F:DNA binding"/>
    <property type="evidence" value="ECO:0007669"/>
    <property type="project" value="InterPro"/>
</dbReference>
<dbReference type="SMART" id="SM00488">
    <property type="entry name" value="DEXDc2"/>
    <property type="match status" value="1"/>
</dbReference>
<feature type="compositionally biased region" description="Basic and acidic residues" evidence="19">
    <location>
        <begin position="108"/>
        <end position="121"/>
    </location>
</feature>
<feature type="compositionally biased region" description="Basic and acidic residues" evidence="19">
    <location>
        <begin position="20"/>
        <end position="29"/>
    </location>
</feature>
<dbReference type="Pfam" id="PF06733">
    <property type="entry name" value="DEAD_2"/>
    <property type="match status" value="1"/>
</dbReference>
<protein>
    <recommendedName>
        <fullName evidence="16">DNA 5'-3' helicase</fullName>
        <ecNumber evidence="16">5.6.2.3</ecNumber>
    </recommendedName>
    <alternativeName>
        <fullName evidence="18">DNA 5'-3' helicase FANCJ</fullName>
    </alternativeName>
</protein>
<keyword evidence="10" id="KW-0067">ATP-binding</keyword>
<dbReference type="eggNOG" id="KOG1132">
    <property type="taxonomic scope" value="Eukaryota"/>
</dbReference>
<dbReference type="Pfam" id="PF13307">
    <property type="entry name" value="Helicase_C_2"/>
    <property type="match status" value="1"/>
</dbReference>
<dbReference type="InterPro" id="IPR006555">
    <property type="entry name" value="ATP-dep_Helicase_C"/>
</dbReference>
<evidence type="ECO:0000256" key="12">
    <source>
        <dbReference type="ARBA" id="ARBA00023014"/>
    </source>
</evidence>
<evidence type="ECO:0000256" key="4">
    <source>
        <dbReference type="ARBA" id="ARBA00022485"/>
    </source>
</evidence>
<feature type="compositionally biased region" description="Basic and acidic residues" evidence="19">
    <location>
        <begin position="1007"/>
        <end position="1026"/>
    </location>
</feature>
<keyword evidence="15" id="KW-0539">Nucleus</keyword>
<dbReference type="PANTHER" id="PTHR11472:SF47">
    <property type="entry name" value="FANCONI ANEMIA GROUP J PROTEIN"/>
    <property type="match status" value="1"/>
</dbReference>
<evidence type="ECO:0000313" key="21">
    <source>
        <dbReference type="Ensembl" id="ENSLOCP00000006073.1"/>
    </source>
</evidence>
<dbReference type="Ensembl" id="ENSLOCT00000006081.1">
    <property type="protein sequence ID" value="ENSLOCP00000006073.1"/>
    <property type="gene ID" value="ENSLOCG00000005046.1"/>
</dbReference>
<dbReference type="GO" id="GO:0046872">
    <property type="term" value="F:metal ion binding"/>
    <property type="evidence" value="ECO:0007669"/>
    <property type="project" value="UniProtKB-KW"/>
</dbReference>
<dbReference type="GO" id="GO:0005524">
    <property type="term" value="F:ATP binding"/>
    <property type="evidence" value="ECO:0007669"/>
    <property type="project" value="UniProtKB-KW"/>
</dbReference>
<dbReference type="NCBIfam" id="TIGR00604">
    <property type="entry name" value="rad3"/>
    <property type="match status" value="1"/>
</dbReference>
<keyword evidence="13" id="KW-0234">DNA repair</keyword>
<evidence type="ECO:0000256" key="14">
    <source>
        <dbReference type="ARBA" id="ARBA00023235"/>
    </source>
</evidence>
<dbReference type="GO" id="GO:0003678">
    <property type="term" value="F:DNA helicase activity"/>
    <property type="evidence" value="ECO:0000318"/>
    <property type="project" value="GO_Central"/>
</dbReference>
<evidence type="ECO:0000256" key="18">
    <source>
        <dbReference type="ARBA" id="ARBA00082714"/>
    </source>
</evidence>
<dbReference type="EMBL" id="AHAT01005776">
    <property type="status" value="NOT_ANNOTATED_CDS"/>
    <property type="molecule type" value="Genomic_DNA"/>
</dbReference>
<evidence type="ECO:0000256" key="17">
    <source>
        <dbReference type="ARBA" id="ARBA00048954"/>
    </source>
</evidence>
<dbReference type="SMART" id="SM00491">
    <property type="entry name" value="HELICc2"/>
    <property type="match status" value="1"/>
</dbReference>
<comment type="catalytic activity">
    <reaction evidence="17">
        <text>ATP + H2O = ADP + phosphate + H(+)</text>
        <dbReference type="Rhea" id="RHEA:13065"/>
        <dbReference type="ChEBI" id="CHEBI:15377"/>
        <dbReference type="ChEBI" id="CHEBI:15378"/>
        <dbReference type="ChEBI" id="CHEBI:30616"/>
        <dbReference type="ChEBI" id="CHEBI:43474"/>
        <dbReference type="ChEBI" id="CHEBI:456216"/>
        <dbReference type="EC" id="5.6.2.3"/>
    </reaction>
</comment>
<keyword evidence="4" id="KW-0004">4Fe-4S</keyword>
<dbReference type="GO" id="GO:0043139">
    <property type="term" value="F:5'-3' DNA helicase activity"/>
    <property type="evidence" value="ECO:0007669"/>
    <property type="project" value="UniProtKB-EC"/>
</dbReference>